<keyword evidence="1" id="KW-0175">Coiled coil</keyword>
<evidence type="ECO:0000313" key="5">
    <source>
        <dbReference type="Proteomes" id="UP000237839"/>
    </source>
</evidence>
<evidence type="ECO:0000256" key="1">
    <source>
        <dbReference type="SAM" id="Coils"/>
    </source>
</evidence>
<evidence type="ECO:0000256" key="2">
    <source>
        <dbReference type="SAM" id="MobiDB-lite"/>
    </source>
</evidence>
<reference evidence="4 5" key="1">
    <citation type="submission" date="2018-02" db="EMBL/GenBank/DDBJ databases">
        <title>Solimicrobium silvestre gen. nov., sp. nov., isolated from alpine forest soil.</title>
        <authorList>
            <person name="Margesin R."/>
            <person name="Albuquerque L."/>
            <person name="Zhang D.-C."/>
            <person name="Froufe H.J.C."/>
            <person name="Severino R."/>
            <person name="Roxo I."/>
            <person name="Egas C."/>
            <person name="Da Costa M.S."/>
        </authorList>
    </citation>
    <scope>NUCLEOTIDE SEQUENCE [LARGE SCALE GENOMIC DNA]</scope>
    <source>
        <strain evidence="4 5">S20-91</strain>
    </source>
</reference>
<feature type="compositionally biased region" description="Low complexity" evidence="2">
    <location>
        <begin position="190"/>
        <end position="203"/>
    </location>
</feature>
<dbReference type="InterPro" id="IPR052534">
    <property type="entry name" value="Extracell_DNA_Util/SecSys_Comp"/>
</dbReference>
<keyword evidence="3" id="KW-0472">Membrane</keyword>
<dbReference type="AlphaFoldDB" id="A0A2S9H482"/>
<keyword evidence="3" id="KW-1133">Transmembrane helix</keyword>
<keyword evidence="5" id="KW-1185">Reference proteome</keyword>
<sequence>MIKINLLPHREERRKQRRNDFYTLLVFASIVAVLILLLVGFYNASQISLQNQQNHLIKSANDKLDEEIKEIATLREEIDGLKARQQAVEDLQGDRNQPVYLLSELVAQTPEGIYLRSVKQDGQHIVLTGYAQSNERVSEYLKNLGSHSDWLNKPDLIVINATGIGQGKDAKKVFDFTVNVAIKRPRDQEAAGAATATPAIAPANGQAVKP</sequence>
<dbReference type="GO" id="GO:0043683">
    <property type="term" value="P:type IV pilus assembly"/>
    <property type="evidence" value="ECO:0007669"/>
    <property type="project" value="TreeGrafter"/>
</dbReference>
<accession>A0A2S9H482</accession>
<dbReference type="PANTHER" id="PTHR40278:SF2">
    <property type="entry name" value="TYPE IV PILUS INNER MEMBRANE COMPONENT PILN"/>
    <property type="match status" value="1"/>
</dbReference>
<dbReference type="OrthoDB" id="5296173at2"/>
<dbReference type="GO" id="GO:0043107">
    <property type="term" value="P:type IV pilus-dependent motility"/>
    <property type="evidence" value="ECO:0007669"/>
    <property type="project" value="TreeGrafter"/>
</dbReference>
<feature type="coiled-coil region" evidence="1">
    <location>
        <begin position="57"/>
        <end position="91"/>
    </location>
</feature>
<evidence type="ECO:0000256" key="3">
    <source>
        <dbReference type="SAM" id="Phobius"/>
    </source>
</evidence>
<keyword evidence="3" id="KW-0812">Transmembrane</keyword>
<proteinExistence type="predicted"/>
<feature type="transmembrane region" description="Helical" evidence="3">
    <location>
        <begin position="21"/>
        <end position="42"/>
    </location>
</feature>
<evidence type="ECO:0000313" key="4">
    <source>
        <dbReference type="EMBL" id="PRC94780.1"/>
    </source>
</evidence>
<dbReference type="Pfam" id="PF05137">
    <property type="entry name" value="PilN"/>
    <property type="match status" value="1"/>
</dbReference>
<dbReference type="RefSeq" id="WP_105530476.1">
    <property type="nucleotide sequence ID" value="NZ_PUGF01000002.1"/>
</dbReference>
<name>A0A2S9H482_9BURK</name>
<dbReference type="Proteomes" id="UP000237839">
    <property type="component" value="Unassembled WGS sequence"/>
</dbReference>
<feature type="region of interest" description="Disordered" evidence="2">
    <location>
        <begin position="187"/>
        <end position="210"/>
    </location>
</feature>
<comment type="caution">
    <text evidence="4">The sequence shown here is derived from an EMBL/GenBank/DDBJ whole genome shotgun (WGS) entry which is preliminary data.</text>
</comment>
<organism evidence="4 5">
    <name type="scientific">Solimicrobium silvestre</name>
    <dbReference type="NCBI Taxonomy" id="2099400"/>
    <lineage>
        <taxon>Bacteria</taxon>
        <taxon>Pseudomonadati</taxon>
        <taxon>Pseudomonadota</taxon>
        <taxon>Betaproteobacteria</taxon>
        <taxon>Burkholderiales</taxon>
        <taxon>Oxalobacteraceae</taxon>
        <taxon>Solimicrobium</taxon>
    </lineage>
</organism>
<dbReference type="PANTHER" id="PTHR40278">
    <property type="entry name" value="DNA UTILIZATION PROTEIN HOFN"/>
    <property type="match status" value="1"/>
</dbReference>
<protein>
    <submittedName>
        <fullName evidence="4">Tfp pilus assembly protein PilN</fullName>
    </submittedName>
</protein>
<dbReference type="EMBL" id="PUGF01000002">
    <property type="protein sequence ID" value="PRC94780.1"/>
    <property type="molecule type" value="Genomic_DNA"/>
</dbReference>
<dbReference type="InterPro" id="IPR007813">
    <property type="entry name" value="PilN"/>
</dbReference>
<gene>
    <name evidence="4" type="ORF">S2091_0783</name>
</gene>